<dbReference type="OrthoDB" id="14196at2"/>
<feature type="signal peptide" evidence="3">
    <location>
        <begin position="1"/>
        <end position="21"/>
    </location>
</feature>
<dbReference type="PANTHER" id="PTHR47245">
    <property type="entry name" value="PEPTIDYLPROLYL ISOMERASE"/>
    <property type="match status" value="1"/>
</dbReference>
<feature type="compositionally biased region" description="Acidic residues" evidence="2">
    <location>
        <begin position="26"/>
        <end position="69"/>
    </location>
</feature>
<proteinExistence type="predicted"/>
<dbReference type="InterPro" id="IPR050245">
    <property type="entry name" value="PrsA_foldase"/>
</dbReference>
<accession>A0A2P6MKG5</accession>
<evidence type="ECO:0000256" key="3">
    <source>
        <dbReference type="SAM" id="SignalP"/>
    </source>
</evidence>
<comment type="caution">
    <text evidence="4">The sequence shown here is derived from an EMBL/GenBank/DDBJ whole genome shotgun (WGS) entry which is preliminary data.</text>
</comment>
<evidence type="ECO:0000256" key="1">
    <source>
        <dbReference type="SAM" id="Coils"/>
    </source>
</evidence>
<feature type="chain" id="PRO_5038654346" description="Peptidylprolyl isomerase" evidence="3">
    <location>
        <begin position="22"/>
        <end position="270"/>
    </location>
</feature>
<name>A0A2P6MKG5_ALKUR</name>
<reference evidence="4 5" key="1">
    <citation type="submission" date="2018-03" db="EMBL/GenBank/DDBJ databases">
        <title>Bacillus urumqiensis sp. nov., a moderately haloalkaliphilic bacterium isolated from a salt lake.</title>
        <authorList>
            <person name="Zhao B."/>
            <person name="Liao Z."/>
        </authorList>
    </citation>
    <scope>NUCLEOTIDE SEQUENCE [LARGE SCALE GENOMIC DNA]</scope>
    <source>
        <strain evidence="4 5">BZ-SZ-XJ18</strain>
    </source>
</reference>
<dbReference type="InterPro" id="IPR027304">
    <property type="entry name" value="Trigger_fact/SurA_dom_sf"/>
</dbReference>
<dbReference type="Pfam" id="PF13624">
    <property type="entry name" value="SurA_N_3"/>
    <property type="match status" value="1"/>
</dbReference>
<keyword evidence="5" id="KW-1185">Reference proteome</keyword>
<dbReference type="PANTHER" id="PTHR47245:SF2">
    <property type="entry name" value="PEPTIDYL-PROLYL CIS-TRANS ISOMERASE HP_0175-RELATED"/>
    <property type="match status" value="1"/>
</dbReference>
<organism evidence="4 5">
    <name type="scientific">Alkalicoccus urumqiensis</name>
    <name type="common">Bacillus urumqiensis</name>
    <dbReference type="NCBI Taxonomy" id="1548213"/>
    <lineage>
        <taxon>Bacteria</taxon>
        <taxon>Bacillati</taxon>
        <taxon>Bacillota</taxon>
        <taxon>Bacilli</taxon>
        <taxon>Bacillales</taxon>
        <taxon>Bacillaceae</taxon>
        <taxon>Alkalicoccus</taxon>
    </lineage>
</organism>
<evidence type="ECO:0008006" key="6">
    <source>
        <dbReference type="Google" id="ProtNLM"/>
    </source>
</evidence>
<dbReference type="EMBL" id="PVNS01000002">
    <property type="protein sequence ID" value="PRO66780.1"/>
    <property type="molecule type" value="Genomic_DNA"/>
</dbReference>
<feature type="region of interest" description="Disordered" evidence="2">
    <location>
        <begin position="23"/>
        <end position="69"/>
    </location>
</feature>
<feature type="coiled-coil region" evidence="1">
    <location>
        <begin position="131"/>
        <end position="165"/>
    </location>
</feature>
<dbReference type="PROSITE" id="PS51257">
    <property type="entry name" value="PROKAR_LIPOPROTEIN"/>
    <property type="match status" value="1"/>
</dbReference>
<keyword evidence="1" id="KW-0175">Coiled coil</keyword>
<evidence type="ECO:0000256" key="2">
    <source>
        <dbReference type="SAM" id="MobiDB-lite"/>
    </source>
</evidence>
<dbReference type="AlphaFoldDB" id="A0A2P6MKG5"/>
<gene>
    <name evidence="4" type="ORF">C6I21_02330</name>
</gene>
<keyword evidence="3" id="KW-0732">Signal</keyword>
<dbReference type="SUPFAM" id="SSF109998">
    <property type="entry name" value="Triger factor/SurA peptide-binding domain-like"/>
    <property type="match status" value="1"/>
</dbReference>
<protein>
    <recommendedName>
        <fullName evidence="6">Peptidylprolyl isomerase</fullName>
    </recommendedName>
</protein>
<evidence type="ECO:0000313" key="5">
    <source>
        <dbReference type="Proteomes" id="UP000243650"/>
    </source>
</evidence>
<dbReference type="RefSeq" id="WP_105957816.1">
    <property type="nucleotide sequence ID" value="NZ_PVNS01000002.1"/>
</dbReference>
<dbReference type="Proteomes" id="UP000243650">
    <property type="component" value="Unassembled WGS sequence"/>
</dbReference>
<dbReference type="Gene3D" id="1.10.4030.10">
    <property type="entry name" value="Porin chaperone SurA, peptide-binding domain"/>
    <property type="match status" value="1"/>
</dbReference>
<evidence type="ECO:0000313" key="4">
    <source>
        <dbReference type="EMBL" id="PRO66780.1"/>
    </source>
</evidence>
<sequence length="270" mass="31074">MRKWTMSLSLGVLLFAAACSGNDENNTAEEEAEQQDTNTSEEEEEQASENESLEMDNTSEEMDEVTAEEIEETEADLPELMNMDPEETAIIVNGEEIPASQLQNQLGPIFDIFQSQEMEDGQMEMMMAQMQEQYLAQIVNQELMKQEAERQNIEADEEFVEEEYETIRSSFDSEEAFQEQMASLNYSEDQIREELRQVSLVEQLMESEDVLAEYEVSEEDVRSYYDTLSSQDASLAEEGFEAAKEDIENTLIQQEMLRDLNDQAEIEIML</sequence>